<protein>
    <recommendedName>
        <fullName evidence="2">EamA domain-containing protein</fullName>
    </recommendedName>
</protein>
<dbReference type="Pfam" id="PF00892">
    <property type="entry name" value="EamA"/>
    <property type="match status" value="1"/>
</dbReference>
<feature type="domain" description="EamA" evidence="2">
    <location>
        <begin position="8"/>
        <end position="140"/>
    </location>
</feature>
<feature type="transmembrane region" description="Helical" evidence="1">
    <location>
        <begin position="99"/>
        <end position="117"/>
    </location>
</feature>
<organism evidence="3">
    <name type="scientific">bioreactor metagenome</name>
    <dbReference type="NCBI Taxonomy" id="1076179"/>
    <lineage>
        <taxon>unclassified sequences</taxon>
        <taxon>metagenomes</taxon>
        <taxon>ecological metagenomes</taxon>
    </lineage>
</organism>
<feature type="transmembrane region" description="Helical" evidence="1">
    <location>
        <begin position="32"/>
        <end position="53"/>
    </location>
</feature>
<feature type="transmembrane region" description="Helical" evidence="1">
    <location>
        <begin position="123"/>
        <end position="139"/>
    </location>
</feature>
<dbReference type="EMBL" id="VSSQ01112068">
    <property type="protein sequence ID" value="MPN49113.1"/>
    <property type="molecule type" value="Genomic_DNA"/>
</dbReference>
<feature type="transmembrane region" description="Helical" evidence="1">
    <location>
        <begin position="68"/>
        <end position="87"/>
    </location>
</feature>
<proteinExistence type="predicted"/>
<dbReference type="AlphaFoldDB" id="A0A645IPE5"/>
<keyword evidence="1" id="KW-1133">Transmembrane helix</keyword>
<name>A0A645IPE5_9ZZZZ</name>
<keyword evidence="1" id="KW-0812">Transmembrane</keyword>
<dbReference type="InterPro" id="IPR000620">
    <property type="entry name" value="EamA_dom"/>
</dbReference>
<reference evidence="3" key="1">
    <citation type="submission" date="2019-08" db="EMBL/GenBank/DDBJ databases">
        <authorList>
            <person name="Kucharzyk K."/>
            <person name="Murdoch R.W."/>
            <person name="Higgins S."/>
            <person name="Loffler F."/>
        </authorList>
    </citation>
    <scope>NUCLEOTIDE SEQUENCE</scope>
</reference>
<comment type="caution">
    <text evidence="3">The sequence shown here is derived from an EMBL/GenBank/DDBJ whole genome shotgun (WGS) entry which is preliminary data.</text>
</comment>
<sequence length="141" mass="15549">MFSYIWPIALIVVSNTVYQICSKSIPHDMNPFASLTITYGVGAIASLILYYTLNVNANLLKEYTHVNWAPFVLGIVIVGLEVGFIYAYKAGWAVSSASVVQSAFLSITLILVGFLLYKEVINISKIIGILICMVGLYFINK</sequence>
<evidence type="ECO:0000259" key="2">
    <source>
        <dbReference type="Pfam" id="PF00892"/>
    </source>
</evidence>
<dbReference type="GO" id="GO:0016020">
    <property type="term" value="C:membrane"/>
    <property type="evidence" value="ECO:0007669"/>
    <property type="project" value="InterPro"/>
</dbReference>
<keyword evidence="1" id="KW-0472">Membrane</keyword>
<evidence type="ECO:0000256" key="1">
    <source>
        <dbReference type="SAM" id="Phobius"/>
    </source>
</evidence>
<gene>
    <name evidence="3" type="ORF">SDC9_196726</name>
</gene>
<evidence type="ECO:0000313" key="3">
    <source>
        <dbReference type="EMBL" id="MPN49113.1"/>
    </source>
</evidence>
<accession>A0A645IPE5</accession>